<dbReference type="EMBL" id="CP111026">
    <property type="protein sequence ID" value="WAR27862.1"/>
    <property type="molecule type" value="Genomic_DNA"/>
</dbReference>
<reference evidence="1" key="1">
    <citation type="submission" date="2022-11" db="EMBL/GenBank/DDBJ databases">
        <title>Centuries of genome instability and evolution in soft-shell clam transmissible cancer (bioRxiv).</title>
        <authorList>
            <person name="Hart S.F.M."/>
            <person name="Yonemitsu M.A."/>
            <person name="Giersch R.M."/>
            <person name="Beal B.F."/>
            <person name="Arriagada G."/>
            <person name="Davis B.W."/>
            <person name="Ostrander E.A."/>
            <person name="Goff S.P."/>
            <person name="Metzger M.J."/>
        </authorList>
    </citation>
    <scope>NUCLEOTIDE SEQUENCE</scope>
    <source>
        <strain evidence="1">MELC-2E11</strain>
        <tissue evidence="1">Siphon/mantle</tissue>
    </source>
</reference>
<dbReference type="Proteomes" id="UP001164746">
    <property type="component" value="Chromosome 15"/>
</dbReference>
<evidence type="ECO:0000313" key="1">
    <source>
        <dbReference type="EMBL" id="WAR27862.1"/>
    </source>
</evidence>
<proteinExistence type="predicted"/>
<organism evidence="1 2">
    <name type="scientific">Mya arenaria</name>
    <name type="common">Soft-shell clam</name>
    <dbReference type="NCBI Taxonomy" id="6604"/>
    <lineage>
        <taxon>Eukaryota</taxon>
        <taxon>Metazoa</taxon>
        <taxon>Spiralia</taxon>
        <taxon>Lophotrochozoa</taxon>
        <taxon>Mollusca</taxon>
        <taxon>Bivalvia</taxon>
        <taxon>Autobranchia</taxon>
        <taxon>Heteroconchia</taxon>
        <taxon>Euheterodonta</taxon>
        <taxon>Imparidentia</taxon>
        <taxon>Neoheterodontei</taxon>
        <taxon>Myida</taxon>
        <taxon>Myoidea</taxon>
        <taxon>Myidae</taxon>
        <taxon>Mya</taxon>
    </lineage>
</organism>
<keyword evidence="2" id="KW-1185">Reference proteome</keyword>
<name>A0ABY7G099_MYAAR</name>
<gene>
    <name evidence="1" type="ORF">MAR_013566</name>
</gene>
<evidence type="ECO:0000313" key="2">
    <source>
        <dbReference type="Proteomes" id="UP001164746"/>
    </source>
</evidence>
<protein>
    <submittedName>
        <fullName evidence="1">Uncharacterized protein</fullName>
    </submittedName>
</protein>
<sequence>MVNCASDSRALNRQTRRLQLCLTTRYPCGPPVEVTREAVIFQGSIFRQLSK</sequence>
<accession>A0ABY7G099</accession>